<feature type="compositionally biased region" description="Low complexity" evidence="5">
    <location>
        <begin position="804"/>
        <end position="813"/>
    </location>
</feature>
<keyword evidence="2 4" id="KW-0863">Zinc-finger</keyword>
<dbReference type="InterPro" id="IPR018289">
    <property type="entry name" value="MULE_transposase_dom"/>
</dbReference>
<feature type="region of interest" description="Disordered" evidence="5">
    <location>
        <begin position="716"/>
        <end position="758"/>
    </location>
</feature>
<dbReference type="PROSITE" id="PS50966">
    <property type="entry name" value="ZF_SWIM"/>
    <property type="match status" value="1"/>
</dbReference>
<feature type="compositionally biased region" description="Low complexity" evidence="5">
    <location>
        <begin position="772"/>
        <end position="796"/>
    </location>
</feature>
<keyword evidence="1" id="KW-0479">Metal-binding</keyword>
<dbReference type="AlphaFoldDB" id="A0AA35VGZ7"/>
<evidence type="ECO:0000313" key="8">
    <source>
        <dbReference type="Proteomes" id="UP001177003"/>
    </source>
</evidence>
<gene>
    <name evidence="7" type="ORF">LSALG_LOCUS6610</name>
</gene>
<dbReference type="PANTHER" id="PTHR31973">
    <property type="entry name" value="POLYPROTEIN, PUTATIVE-RELATED"/>
    <property type="match status" value="1"/>
</dbReference>
<dbReference type="Pfam" id="PF04434">
    <property type="entry name" value="SWIM"/>
    <property type="match status" value="1"/>
</dbReference>
<evidence type="ECO:0000313" key="7">
    <source>
        <dbReference type="EMBL" id="CAI9266035.1"/>
    </source>
</evidence>
<dbReference type="Pfam" id="PF10551">
    <property type="entry name" value="MULE"/>
    <property type="match status" value="1"/>
</dbReference>
<feature type="compositionally biased region" description="Basic residues" evidence="5">
    <location>
        <begin position="671"/>
        <end position="685"/>
    </location>
</feature>
<evidence type="ECO:0000256" key="5">
    <source>
        <dbReference type="SAM" id="MobiDB-lite"/>
    </source>
</evidence>
<feature type="domain" description="SWIM-type" evidence="6">
    <location>
        <begin position="585"/>
        <end position="626"/>
    </location>
</feature>
<sequence length="813" mass="92633">MASDSKQSKYLTVYLHYNGLFAPKPLVYLNAVVSICDVDFGAMDFKDFNLFIAKLIEGSCDNVYYCTRNEPLAEGIRRITNDADYFEFIETGYSDEAGLRMNVYIDHENEPVLDWANDEGHYFDEDLDDDKDSQLSEDIPYEHEADDYIPSLDKTIGDEFLHRVSGMCKDINDEAETDEVETKNGDDKPVYPIHNENQKWDKMVPILGMRFSNPMELKNCLTNYAVKNGYNLYFEKNDSQRLLVRCCKENKNPSCPFRLWASWMSSERSFQIKSLVDEHNCSRVFKLGSIVTYKWIGMHFKNQLLKNPKMSIRKMKAKVSTKFNLIVSVTQCRNARRYALDEIEGSLIEHYGKVWSYGEEIMRTNPSSTVKINVNVMPDSTTYLSKMYVCFKGVKDGWIAACRRGNRGRRGICRGQLLAAMGRDANNHIFPIAWAVVEVENKETWKWFLDLLLDDIEMGIGHGLTLISDQHKGLIEAVKERVPAAEHRQCARHIYANFKKSFKGEQYRKLFWAAAASTTQPKFEAEMNSIKKLILWLMNTSWKGTLKVGAGHSLKWTGLVMLMRMAYQKVSTLFWGVIPSGIQQYEVRIGNDGYAVDLNNNTCGCRSWQVSGIPCVHAVAAISYLNRNVEDYVAPWFHTAMFLTCYNHTINPLNGSSMWPEAPYMKPLPPQKRRLPGRPTLKRKKDQSEMESKGKTRHTISKAGSVNRCSICRERGHNRSTCPTRPADVASTSRPKNKKPKKCKKEKGKVEPIQVDPVQADLVDPVQVPALQVDPVQADPVDPVDVPAPHVEPVQVDDPHPDVDVPAQPVATR</sequence>
<dbReference type="Proteomes" id="UP001177003">
    <property type="component" value="Chromosome 0"/>
</dbReference>
<dbReference type="Pfam" id="PF03108">
    <property type="entry name" value="DBD_Tnp_Mut"/>
    <property type="match status" value="1"/>
</dbReference>
<feature type="region of interest" description="Disordered" evidence="5">
    <location>
        <begin position="664"/>
        <end position="700"/>
    </location>
</feature>
<dbReference type="PANTHER" id="PTHR31973:SF189">
    <property type="entry name" value="TRANSPOSASE, MUDR, PLANT, MULE TRANSPOSASE DOMAIN PROTEIN-RELATED"/>
    <property type="match status" value="1"/>
</dbReference>
<feature type="compositionally biased region" description="Basic residues" evidence="5">
    <location>
        <begin position="735"/>
        <end position="747"/>
    </location>
</feature>
<dbReference type="GO" id="GO:0008270">
    <property type="term" value="F:zinc ion binding"/>
    <property type="evidence" value="ECO:0007669"/>
    <property type="project" value="UniProtKB-KW"/>
</dbReference>
<evidence type="ECO:0000256" key="2">
    <source>
        <dbReference type="ARBA" id="ARBA00022771"/>
    </source>
</evidence>
<organism evidence="7 8">
    <name type="scientific">Lactuca saligna</name>
    <name type="common">Willowleaf lettuce</name>
    <dbReference type="NCBI Taxonomy" id="75948"/>
    <lineage>
        <taxon>Eukaryota</taxon>
        <taxon>Viridiplantae</taxon>
        <taxon>Streptophyta</taxon>
        <taxon>Embryophyta</taxon>
        <taxon>Tracheophyta</taxon>
        <taxon>Spermatophyta</taxon>
        <taxon>Magnoliopsida</taxon>
        <taxon>eudicotyledons</taxon>
        <taxon>Gunneridae</taxon>
        <taxon>Pentapetalae</taxon>
        <taxon>asterids</taxon>
        <taxon>campanulids</taxon>
        <taxon>Asterales</taxon>
        <taxon>Asteraceae</taxon>
        <taxon>Cichorioideae</taxon>
        <taxon>Cichorieae</taxon>
        <taxon>Lactucinae</taxon>
        <taxon>Lactuca</taxon>
    </lineage>
</organism>
<dbReference type="InterPro" id="IPR006564">
    <property type="entry name" value="Znf_PMZ"/>
</dbReference>
<evidence type="ECO:0000259" key="6">
    <source>
        <dbReference type="PROSITE" id="PS50966"/>
    </source>
</evidence>
<proteinExistence type="predicted"/>
<protein>
    <recommendedName>
        <fullName evidence="6">SWIM-type domain-containing protein</fullName>
    </recommendedName>
</protein>
<evidence type="ECO:0000256" key="3">
    <source>
        <dbReference type="ARBA" id="ARBA00022833"/>
    </source>
</evidence>
<dbReference type="SMART" id="SM00575">
    <property type="entry name" value="ZnF_PMZ"/>
    <property type="match status" value="1"/>
</dbReference>
<evidence type="ECO:0000256" key="4">
    <source>
        <dbReference type="PROSITE-ProRule" id="PRU00325"/>
    </source>
</evidence>
<dbReference type="InterPro" id="IPR004332">
    <property type="entry name" value="Transposase_MuDR"/>
</dbReference>
<keyword evidence="8" id="KW-1185">Reference proteome</keyword>
<keyword evidence="3" id="KW-0862">Zinc</keyword>
<dbReference type="InterPro" id="IPR007527">
    <property type="entry name" value="Znf_SWIM"/>
</dbReference>
<name>A0AA35VGZ7_LACSI</name>
<accession>A0AA35VGZ7</accession>
<reference evidence="7" key="1">
    <citation type="submission" date="2023-04" db="EMBL/GenBank/DDBJ databases">
        <authorList>
            <person name="Vijverberg K."/>
            <person name="Xiong W."/>
            <person name="Schranz E."/>
        </authorList>
    </citation>
    <scope>NUCLEOTIDE SEQUENCE</scope>
</reference>
<feature type="region of interest" description="Disordered" evidence="5">
    <location>
        <begin position="770"/>
        <end position="813"/>
    </location>
</feature>
<evidence type="ECO:0000256" key="1">
    <source>
        <dbReference type="ARBA" id="ARBA00022723"/>
    </source>
</evidence>
<dbReference type="EMBL" id="OX465086">
    <property type="protein sequence ID" value="CAI9266035.1"/>
    <property type="molecule type" value="Genomic_DNA"/>
</dbReference>